<dbReference type="RefSeq" id="WP_011565261.1">
    <property type="nucleotide sequence ID" value="NC_008148.1"/>
</dbReference>
<sequence>MAVEPALIRNACLVGHRGSGKTALAEGMLGLASGRSGRASRVLDAAEDESERGMTLGMGVVQFQWKGRQINLLDTPGDGGFIADAFVAQRVADLAILVVHAQDPIQVVTERVWRRGEREDIPHVVAVNHLDRERTDFGAVVERLRERFGSAVVPLNLPVGREGDLRGVYGLLTDTAYYAGGEQRQEIPSGMEEEVEAAKVQIFEAIAESDDTLLEKYLADEELGTEEVFEGLKKGIVDGVIIPVLATSAERMIGVDRLLDLLAGSAPSPADRSRWVTADGDEVACDPEGPFSAYVFKTYVDPFAGRLSVMRVISGRCRSDEQLVNPRTGSSERLGGISHLVGRERQGAEEAVAGDIIAVPKLRDTATFDTLCKPEHVVRYEPVPLPEPTTAFAVRAKSRGEEEKVFDAIRRVVDEDPSLRLERSEATGEDILSGLSQLHVEVALERVLRRYGVEVETQTPKVPFKETIAASSRGHGRYKKQTGGRGQFGDAKIEISPLPRGEGFEFEDAIVGGAIPRQFIPAVEKGVQEAMREGPIAGYPVVDVKVRLYDGQFHPVDSSEMAFKVAGSLAFKDAVEKARPILLEPFLKVEVLAPTDLVGDIMGDLSGRRGRPMGMEQRGERQVITAEVPQVEMLTYARDLRSITGGRANFHAEFSHYEEVPPNLVEKVLAANAREEEEEKVR</sequence>
<feature type="region of interest" description="Disordered" evidence="3">
    <location>
        <begin position="472"/>
        <end position="491"/>
    </location>
</feature>
<dbReference type="NCBIfam" id="NF009379">
    <property type="entry name" value="PRK12740.1-3"/>
    <property type="match status" value="1"/>
</dbReference>
<evidence type="ECO:0000313" key="5">
    <source>
        <dbReference type="EMBL" id="ABG05247.1"/>
    </source>
</evidence>
<dbReference type="HOGENOM" id="CLU_002794_4_1_11"/>
<dbReference type="InterPro" id="IPR014721">
    <property type="entry name" value="Ribsml_uS5_D2-typ_fold_subgr"/>
</dbReference>
<dbReference type="GO" id="GO:0005525">
    <property type="term" value="F:GTP binding"/>
    <property type="evidence" value="ECO:0007669"/>
    <property type="project" value="UniProtKB-KW"/>
</dbReference>
<dbReference type="SUPFAM" id="SSF52540">
    <property type="entry name" value="P-loop containing nucleoside triphosphate hydrolases"/>
    <property type="match status" value="1"/>
</dbReference>
<dbReference type="Pfam" id="PF22042">
    <property type="entry name" value="EF-G_D2"/>
    <property type="match status" value="1"/>
</dbReference>
<dbReference type="InterPro" id="IPR009022">
    <property type="entry name" value="EFG_III"/>
</dbReference>
<dbReference type="PRINTS" id="PR00315">
    <property type="entry name" value="ELONGATNFCT"/>
</dbReference>
<dbReference type="Gene3D" id="3.30.230.10">
    <property type="match status" value="1"/>
</dbReference>
<dbReference type="PANTHER" id="PTHR43261:SF6">
    <property type="entry name" value="ELONGATION FACTOR G-LIKE PROTEIN"/>
    <property type="match status" value="1"/>
</dbReference>
<dbReference type="InterPro" id="IPR020568">
    <property type="entry name" value="Ribosomal_Su5_D2-typ_SF"/>
</dbReference>
<evidence type="ECO:0000259" key="4">
    <source>
        <dbReference type="PROSITE" id="PS51722"/>
    </source>
</evidence>
<evidence type="ECO:0000256" key="1">
    <source>
        <dbReference type="ARBA" id="ARBA00022741"/>
    </source>
</evidence>
<dbReference type="InterPro" id="IPR009000">
    <property type="entry name" value="Transl_B-barrel_sf"/>
</dbReference>
<keyword evidence="6" id="KW-1185">Reference proteome</keyword>
<dbReference type="Pfam" id="PF00679">
    <property type="entry name" value="EFG_C"/>
    <property type="match status" value="1"/>
</dbReference>
<dbReference type="SUPFAM" id="SSF54211">
    <property type="entry name" value="Ribosomal protein S5 domain 2-like"/>
    <property type="match status" value="1"/>
</dbReference>
<dbReference type="PROSITE" id="PS51722">
    <property type="entry name" value="G_TR_2"/>
    <property type="match status" value="1"/>
</dbReference>
<dbReference type="InterPro" id="IPR000640">
    <property type="entry name" value="EFG_V-like"/>
</dbReference>
<dbReference type="KEGG" id="rxy:Rxyl_2318"/>
<dbReference type="Gene3D" id="3.30.70.240">
    <property type="match status" value="1"/>
</dbReference>
<protein>
    <submittedName>
        <fullName evidence="5">Small GTP-binding protein domain</fullName>
    </submittedName>
</protein>
<proteinExistence type="predicted"/>
<dbReference type="STRING" id="266117.Rxyl_2318"/>
<dbReference type="InterPro" id="IPR047872">
    <property type="entry name" value="EFG_IV"/>
</dbReference>
<evidence type="ECO:0000313" key="6">
    <source>
        <dbReference type="Proteomes" id="UP000006637"/>
    </source>
</evidence>
<gene>
    <name evidence="5" type="ordered locus">Rxyl_2318</name>
</gene>
<dbReference type="GO" id="GO:0032790">
    <property type="term" value="P:ribosome disassembly"/>
    <property type="evidence" value="ECO:0007669"/>
    <property type="project" value="TreeGrafter"/>
</dbReference>
<dbReference type="Gene3D" id="3.30.70.870">
    <property type="entry name" value="Elongation Factor G (Translational Gtpase), domain 3"/>
    <property type="match status" value="1"/>
</dbReference>
<dbReference type="InterPro" id="IPR005517">
    <property type="entry name" value="Transl_elong_EFG/EF2_IV"/>
</dbReference>
<keyword evidence="2" id="KW-0342">GTP-binding</keyword>
<dbReference type="EMBL" id="CP000386">
    <property type="protein sequence ID" value="ABG05247.1"/>
    <property type="molecule type" value="Genomic_DNA"/>
</dbReference>
<dbReference type="CDD" id="cd16262">
    <property type="entry name" value="EFG_III"/>
    <property type="match status" value="1"/>
</dbReference>
<dbReference type="eggNOG" id="COG0480">
    <property type="taxonomic scope" value="Bacteria"/>
</dbReference>
<dbReference type="AlphaFoldDB" id="Q1ATN1"/>
<dbReference type="SUPFAM" id="SSF54980">
    <property type="entry name" value="EF-G C-terminal domain-like"/>
    <property type="match status" value="2"/>
</dbReference>
<dbReference type="SUPFAM" id="SSF50447">
    <property type="entry name" value="Translation proteins"/>
    <property type="match status" value="1"/>
</dbReference>
<keyword evidence="1" id="KW-0547">Nucleotide-binding</keyword>
<dbReference type="InterPro" id="IPR000795">
    <property type="entry name" value="T_Tr_GTP-bd_dom"/>
</dbReference>
<dbReference type="Pfam" id="PF00009">
    <property type="entry name" value="GTP_EFTU"/>
    <property type="match status" value="1"/>
</dbReference>
<dbReference type="InterPro" id="IPR027417">
    <property type="entry name" value="P-loop_NTPase"/>
</dbReference>
<reference evidence="5 6" key="1">
    <citation type="submission" date="2006-06" db="EMBL/GenBank/DDBJ databases">
        <title>Complete sequence of Rubrobacter xylanophilus DSM 9941.</title>
        <authorList>
            <consortium name="US DOE Joint Genome Institute"/>
            <person name="Copeland A."/>
            <person name="Lucas S."/>
            <person name="Lapidus A."/>
            <person name="Barry K."/>
            <person name="Detter J.C."/>
            <person name="Glavina del Rio T."/>
            <person name="Hammon N."/>
            <person name="Israni S."/>
            <person name="Dalin E."/>
            <person name="Tice H."/>
            <person name="Pitluck S."/>
            <person name="Munk A.C."/>
            <person name="Brettin T."/>
            <person name="Bruce D."/>
            <person name="Han C."/>
            <person name="Tapia R."/>
            <person name="Gilna P."/>
            <person name="Schmutz J."/>
            <person name="Larimer F."/>
            <person name="Land M."/>
            <person name="Hauser L."/>
            <person name="Kyrpides N."/>
            <person name="Lykidis A."/>
            <person name="da Costa M.S."/>
            <person name="Rainey F.A."/>
            <person name="Empadinhas N."/>
            <person name="Jolivet E."/>
            <person name="Battista J.R."/>
            <person name="Richardson P."/>
        </authorList>
    </citation>
    <scope>NUCLEOTIDE SEQUENCE [LARGE SCALE GENOMIC DNA]</scope>
    <source>
        <strain evidence="6">DSM 9941 / JCM 11954 / NBRC 16129 / PRD-1</strain>
    </source>
</reference>
<dbReference type="Gene3D" id="3.40.50.300">
    <property type="entry name" value="P-loop containing nucleotide triphosphate hydrolases"/>
    <property type="match status" value="1"/>
</dbReference>
<accession>Q1ATN1</accession>
<evidence type="ECO:0000256" key="2">
    <source>
        <dbReference type="ARBA" id="ARBA00023134"/>
    </source>
</evidence>
<feature type="domain" description="Tr-type G" evidence="4">
    <location>
        <begin position="6"/>
        <end position="270"/>
    </location>
</feature>
<dbReference type="CDD" id="cd01434">
    <property type="entry name" value="EFG_mtEFG1_IV"/>
    <property type="match status" value="1"/>
</dbReference>
<dbReference type="FunFam" id="3.30.70.240:FF:000001">
    <property type="entry name" value="Elongation factor G"/>
    <property type="match status" value="1"/>
</dbReference>
<dbReference type="SMART" id="SM00889">
    <property type="entry name" value="EFG_IV"/>
    <property type="match status" value="1"/>
</dbReference>
<dbReference type="PANTHER" id="PTHR43261">
    <property type="entry name" value="TRANSLATION ELONGATION FACTOR G-RELATED"/>
    <property type="match status" value="1"/>
</dbReference>
<dbReference type="NCBIfam" id="NF009891">
    <property type="entry name" value="PRK13351.1-1"/>
    <property type="match status" value="1"/>
</dbReference>
<dbReference type="Proteomes" id="UP000006637">
    <property type="component" value="Chromosome"/>
</dbReference>
<dbReference type="Pfam" id="PF03764">
    <property type="entry name" value="EFG_IV"/>
    <property type="match status" value="1"/>
</dbReference>
<dbReference type="InterPro" id="IPR041095">
    <property type="entry name" value="EFG_II"/>
</dbReference>
<dbReference type="GO" id="GO:0003924">
    <property type="term" value="F:GTPase activity"/>
    <property type="evidence" value="ECO:0007669"/>
    <property type="project" value="InterPro"/>
</dbReference>
<evidence type="ECO:0000256" key="3">
    <source>
        <dbReference type="SAM" id="MobiDB-lite"/>
    </source>
</evidence>
<dbReference type="SMART" id="SM00838">
    <property type="entry name" value="EFG_C"/>
    <property type="match status" value="1"/>
</dbReference>
<dbReference type="GO" id="GO:0003746">
    <property type="term" value="F:translation elongation factor activity"/>
    <property type="evidence" value="ECO:0007669"/>
    <property type="project" value="InterPro"/>
</dbReference>
<dbReference type="Gene3D" id="2.40.30.10">
    <property type="entry name" value="Translation factors"/>
    <property type="match status" value="1"/>
</dbReference>
<dbReference type="NCBIfam" id="NF009381">
    <property type="entry name" value="PRK12740.1-5"/>
    <property type="match status" value="1"/>
</dbReference>
<organism evidence="5 6">
    <name type="scientific">Rubrobacter xylanophilus (strain DSM 9941 / JCM 11954 / NBRC 16129 / PRD-1)</name>
    <dbReference type="NCBI Taxonomy" id="266117"/>
    <lineage>
        <taxon>Bacteria</taxon>
        <taxon>Bacillati</taxon>
        <taxon>Actinomycetota</taxon>
        <taxon>Rubrobacteria</taxon>
        <taxon>Rubrobacterales</taxon>
        <taxon>Rubrobacteraceae</taxon>
        <taxon>Rubrobacter</taxon>
    </lineage>
</organism>
<dbReference type="CDD" id="cd03713">
    <property type="entry name" value="EFG_mtEFG_C"/>
    <property type="match status" value="1"/>
</dbReference>
<name>Q1ATN1_RUBXD</name>
<dbReference type="Pfam" id="PF14492">
    <property type="entry name" value="EFG_III"/>
    <property type="match status" value="1"/>
</dbReference>
<dbReference type="InterPro" id="IPR035649">
    <property type="entry name" value="EFG_V"/>
</dbReference>
<dbReference type="InterPro" id="IPR053905">
    <property type="entry name" value="EF-G-like_DII"/>
</dbReference>
<dbReference type="InterPro" id="IPR035647">
    <property type="entry name" value="EFG_III/V"/>
</dbReference>
<dbReference type="FunFam" id="3.30.230.10:FF:000003">
    <property type="entry name" value="Elongation factor G"/>
    <property type="match status" value="1"/>
</dbReference>
<dbReference type="PhylomeDB" id="Q1ATN1"/>